<evidence type="ECO:0000313" key="2">
    <source>
        <dbReference type="Proteomes" id="UP001234202"/>
    </source>
</evidence>
<name>A0ACC2XU93_9TREE</name>
<reference evidence="1" key="1">
    <citation type="submission" date="2023-04" db="EMBL/GenBank/DDBJ databases">
        <title>Draft Genome sequencing of Naganishia species isolated from polar environments using Oxford Nanopore Technology.</title>
        <authorList>
            <person name="Leo P."/>
            <person name="Venkateswaran K."/>
        </authorList>
    </citation>
    <scope>NUCLEOTIDE SEQUENCE</scope>
    <source>
        <strain evidence="1">DBVPG 5303</strain>
    </source>
</reference>
<organism evidence="1 2">
    <name type="scientific">Naganishia onofrii</name>
    <dbReference type="NCBI Taxonomy" id="1851511"/>
    <lineage>
        <taxon>Eukaryota</taxon>
        <taxon>Fungi</taxon>
        <taxon>Dikarya</taxon>
        <taxon>Basidiomycota</taxon>
        <taxon>Agaricomycotina</taxon>
        <taxon>Tremellomycetes</taxon>
        <taxon>Filobasidiales</taxon>
        <taxon>Filobasidiaceae</taxon>
        <taxon>Naganishia</taxon>
    </lineage>
</organism>
<proteinExistence type="predicted"/>
<protein>
    <submittedName>
        <fullName evidence="1">Uncharacterized protein</fullName>
    </submittedName>
</protein>
<dbReference type="Proteomes" id="UP001234202">
    <property type="component" value="Unassembled WGS sequence"/>
</dbReference>
<comment type="caution">
    <text evidence="1">The sequence shown here is derived from an EMBL/GenBank/DDBJ whole genome shotgun (WGS) entry which is preliminary data.</text>
</comment>
<accession>A0ACC2XU93</accession>
<dbReference type="EMBL" id="JASBWV010000002">
    <property type="protein sequence ID" value="KAJ9127598.1"/>
    <property type="molecule type" value="Genomic_DNA"/>
</dbReference>
<evidence type="ECO:0000313" key="1">
    <source>
        <dbReference type="EMBL" id="KAJ9127598.1"/>
    </source>
</evidence>
<keyword evidence="2" id="KW-1185">Reference proteome</keyword>
<gene>
    <name evidence="1" type="ORF">QFC24_001008</name>
</gene>
<sequence length="301" mass="32948">MSATVSKKLKFKGEKAKKKKRSHKEIGGDDGLGDIESGDPADWIFPKNVLEVTGPSFIILPTQPPSCLAWDPVRHRVYASAITLPVAPEGTDELSTNEILEVVEPTDVNQVWVISRLSGLEDVISLRSSSGTFLTAAPSGALSASTPSRGPLESFTPSMSDGSSLRPSFNLKTNSAKYLSVDVPDQKPLETTTSNKFELRGDVETLGDMENWKVKCQREFVVKARIEAMGGMKGKKRAADGAGYVDSAGTLDDEKERNRKYQTWGSGLSVVSHDDRHDIKKARKEGRINEAMLDRRAKLKQ</sequence>